<feature type="domain" description="ABC transmembrane type-1" evidence="13">
    <location>
        <begin position="792"/>
        <end position="1083"/>
    </location>
</feature>
<proteinExistence type="inferred from homology"/>
<dbReference type="SUPFAM" id="SSF90123">
    <property type="entry name" value="ABC transporter transmembrane region"/>
    <property type="match status" value="2"/>
</dbReference>
<feature type="transmembrane region" description="Helical" evidence="11">
    <location>
        <begin position="158"/>
        <end position="178"/>
    </location>
</feature>
<evidence type="ECO:0000259" key="13">
    <source>
        <dbReference type="PROSITE" id="PS50929"/>
    </source>
</evidence>
<dbReference type="FunFam" id="3.40.50.300:FF:000074">
    <property type="entry name" value="Multidrug resistance-associated protein 5 isoform 1"/>
    <property type="match status" value="1"/>
</dbReference>
<organism evidence="14 15">
    <name type="scientific">Heterodera schachtii</name>
    <name type="common">Sugarbeet cyst nematode worm</name>
    <name type="synonym">Tylenchus schachtii</name>
    <dbReference type="NCBI Taxonomy" id="97005"/>
    <lineage>
        <taxon>Eukaryota</taxon>
        <taxon>Metazoa</taxon>
        <taxon>Ecdysozoa</taxon>
        <taxon>Nematoda</taxon>
        <taxon>Chromadorea</taxon>
        <taxon>Rhabditida</taxon>
        <taxon>Tylenchina</taxon>
        <taxon>Tylenchomorpha</taxon>
        <taxon>Tylenchoidea</taxon>
        <taxon>Heteroderidae</taxon>
        <taxon>Heteroderinae</taxon>
        <taxon>Heterodera</taxon>
    </lineage>
</organism>
<feature type="compositionally biased region" description="Basic residues" evidence="10">
    <location>
        <begin position="454"/>
        <end position="469"/>
    </location>
</feature>
<dbReference type="EMBL" id="JBICCN010000138">
    <property type="protein sequence ID" value="KAL3090850.1"/>
    <property type="molecule type" value="Genomic_DNA"/>
</dbReference>
<dbReference type="FunFam" id="3.40.50.300:FF:000997">
    <property type="entry name" value="Multidrug resistance-associated protein 1"/>
    <property type="match status" value="1"/>
</dbReference>
<feature type="transmembrane region" description="Helical" evidence="11">
    <location>
        <begin position="344"/>
        <end position="364"/>
    </location>
</feature>
<dbReference type="PROSITE" id="PS00211">
    <property type="entry name" value="ABC_TRANSPORTER_1"/>
    <property type="match status" value="1"/>
</dbReference>
<dbReference type="PANTHER" id="PTHR24223">
    <property type="entry name" value="ATP-BINDING CASSETTE SUB-FAMILY C"/>
    <property type="match status" value="1"/>
</dbReference>
<evidence type="ECO:0000313" key="15">
    <source>
        <dbReference type="Proteomes" id="UP001620645"/>
    </source>
</evidence>
<dbReference type="CDD" id="cd18603">
    <property type="entry name" value="ABC_6TM_MRP1_2_3_6_D2_like"/>
    <property type="match status" value="1"/>
</dbReference>
<dbReference type="Pfam" id="PF00664">
    <property type="entry name" value="ABC_membrane"/>
    <property type="match status" value="2"/>
</dbReference>
<comment type="similarity">
    <text evidence="2">Belongs to the ABC transporter superfamily. ABCC family. Conjugate transporter (TC 3.A.1.208) subfamily.</text>
</comment>
<feature type="transmembrane region" description="Helical" evidence="11">
    <location>
        <begin position="244"/>
        <end position="272"/>
    </location>
</feature>
<feature type="transmembrane region" description="Helical" evidence="11">
    <location>
        <begin position="943"/>
        <end position="960"/>
    </location>
</feature>
<dbReference type="PROSITE" id="PS50893">
    <property type="entry name" value="ABC_TRANSPORTER_2"/>
    <property type="match status" value="2"/>
</dbReference>
<dbReference type="InterPro" id="IPR003439">
    <property type="entry name" value="ABC_transporter-like_ATP-bd"/>
</dbReference>
<reference evidence="14 15" key="1">
    <citation type="submission" date="2024-10" db="EMBL/GenBank/DDBJ databases">
        <authorList>
            <person name="Kim D."/>
        </authorList>
    </citation>
    <scope>NUCLEOTIDE SEQUENCE [LARGE SCALE GENOMIC DNA]</scope>
    <source>
        <strain evidence="14">Taebaek</strain>
    </source>
</reference>
<comment type="subcellular location">
    <subcellularLocation>
        <location evidence="1">Endomembrane system</location>
        <topology evidence="1">Multi-pass membrane protein</topology>
    </subcellularLocation>
</comment>
<accession>A0ABD2JJV9</accession>
<dbReference type="FunFam" id="1.20.1560.10:FF:000100">
    <property type="entry name" value="ABC transporter ATP-binding protein"/>
    <property type="match status" value="1"/>
</dbReference>
<evidence type="ECO:0000256" key="6">
    <source>
        <dbReference type="ARBA" id="ARBA00022741"/>
    </source>
</evidence>
<feature type="transmembrane region" description="Helical" evidence="11">
    <location>
        <begin position="840"/>
        <end position="864"/>
    </location>
</feature>
<evidence type="ECO:0000259" key="12">
    <source>
        <dbReference type="PROSITE" id="PS50893"/>
    </source>
</evidence>
<dbReference type="InterPro" id="IPR027417">
    <property type="entry name" value="P-loop_NTPase"/>
</dbReference>
<dbReference type="GO" id="GO:0005524">
    <property type="term" value="F:ATP binding"/>
    <property type="evidence" value="ECO:0007669"/>
    <property type="project" value="UniProtKB-KW"/>
</dbReference>
<dbReference type="Proteomes" id="UP001620645">
    <property type="component" value="Unassembled WGS sequence"/>
</dbReference>
<keyword evidence="6" id="KW-0547">Nucleotide-binding</keyword>
<dbReference type="FunFam" id="1.20.1560.10:FF:000081">
    <property type="entry name" value="Protein CBG24505"/>
    <property type="match status" value="1"/>
</dbReference>
<feature type="region of interest" description="Disordered" evidence="10">
    <location>
        <begin position="449"/>
        <end position="479"/>
    </location>
</feature>
<gene>
    <name evidence="14" type="ORF">niasHS_007225</name>
</gene>
<keyword evidence="8 11" id="KW-1133">Transmembrane helix</keyword>
<dbReference type="Gene3D" id="1.20.1560.10">
    <property type="entry name" value="ABC transporter type 1, transmembrane domain"/>
    <property type="match status" value="2"/>
</dbReference>
<evidence type="ECO:0000256" key="9">
    <source>
        <dbReference type="ARBA" id="ARBA00023136"/>
    </source>
</evidence>
<keyword evidence="5" id="KW-0677">Repeat</keyword>
<evidence type="ECO:0000256" key="11">
    <source>
        <dbReference type="SAM" id="Phobius"/>
    </source>
</evidence>
<dbReference type="CDD" id="cd18595">
    <property type="entry name" value="ABC_6TM_MRP1_2_3_6_D1_like"/>
    <property type="match status" value="1"/>
</dbReference>
<keyword evidence="7" id="KW-0067">ATP-binding</keyword>
<keyword evidence="3" id="KW-0813">Transport</keyword>
<feature type="domain" description="ABC transporter" evidence="12">
    <location>
        <begin position="1120"/>
        <end position="1354"/>
    </location>
</feature>
<evidence type="ECO:0000256" key="3">
    <source>
        <dbReference type="ARBA" id="ARBA00022448"/>
    </source>
</evidence>
<dbReference type="InterPro" id="IPR036640">
    <property type="entry name" value="ABC1_TM_sf"/>
</dbReference>
<feature type="domain" description="ABC transmembrane type-1" evidence="13">
    <location>
        <begin position="119"/>
        <end position="403"/>
    </location>
</feature>
<evidence type="ECO:0000313" key="14">
    <source>
        <dbReference type="EMBL" id="KAL3090850.1"/>
    </source>
</evidence>
<evidence type="ECO:0000256" key="4">
    <source>
        <dbReference type="ARBA" id="ARBA00022692"/>
    </source>
</evidence>
<dbReference type="CDD" id="cd03244">
    <property type="entry name" value="ABCC_MRP_domain2"/>
    <property type="match status" value="1"/>
</dbReference>
<dbReference type="SMART" id="SM00382">
    <property type="entry name" value="AAA"/>
    <property type="match status" value="2"/>
</dbReference>
<evidence type="ECO:0000256" key="1">
    <source>
        <dbReference type="ARBA" id="ARBA00004127"/>
    </source>
</evidence>
<name>A0ABD2JJV9_HETSC</name>
<feature type="transmembrane region" description="Helical" evidence="11">
    <location>
        <begin position="782"/>
        <end position="800"/>
    </location>
</feature>
<dbReference type="GO" id="GO:0012505">
    <property type="term" value="C:endomembrane system"/>
    <property type="evidence" value="ECO:0007669"/>
    <property type="project" value="UniProtKB-SubCell"/>
</dbReference>
<feature type="domain" description="ABC transporter" evidence="12">
    <location>
        <begin position="467"/>
        <end position="696"/>
    </location>
</feature>
<dbReference type="InterPro" id="IPR011527">
    <property type="entry name" value="ABC1_TM_dom"/>
</dbReference>
<dbReference type="PANTHER" id="PTHR24223:SF415">
    <property type="entry name" value="FI20190P1"/>
    <property type="match status" value="1"/>
</dbReference>
<dbReference type="InterPro" id="IPR050173">
    <property type="entry name" value="ABC_transporter_C-like"/>
</dbReference>
<dbReference type="SUPFAM" id="SSF52540">
    <property type="entry name" value="P-loop containing nucleoside triphosphate hydrolases"/>
    <property type="match status" value="2"/>
</dbReference>
<evidence type="ECO:0000256" key="10">
    <source>
        <dbReference type="SAM" id="MobiDB-lite"/>
    </source>
</evidence>
<dbReference type="Gene3D" id="3.40.50.300">
    <property type="entry name" value="P-loop containing nucleotide triphosphate hydrolases"/>
    <property type="match status" value="2"/>
</dbReference>
<dbReference type="Pfam" id="PF00005">
    <property type="entry name" value="ABC_tran"/>
    <property type="match status" value="2"/>
</dbReference>
<dbReference type="InterPro" id="IPR003593">
    <property type="entry name" value="AAA+_ATPase"/>
</dbReference>
<protein>
    <submittedName>
        <fullName evidence="14">Uncharacterized protein</fullName>
    </submittedName>
</protein>
<evidence type="ECO:0000256" key="8">
    <source>
        <dbReference type="ARBA" id="ARBA00022989"/>
    </source>
</evidence>
<keyword evidence="15" id="KW-1185">Reference proteome</keyword>
<feature type="transmembrane region" description="Helical" evidence="11">
    <location>
        <begin position="1023"/>
        <end position="1044"/>
    </location>
</feature>
<dbReference type="InterPro" id="IPR017871">
    <property type="entry name" value="ABC_transporter-like_CS"/>
</dbReference>
<sequence length="1362" mass="154101">MSKKTKIADGSPKLNAGFFSRLFYSWFSPILQIGRKRPLTEHDLFELDTDNKCHFLTAQWEKLWLPAAEKYQERRRHKYFIWRTSKRGLMPKRSFDSECAVPMPSIVFTLFKLFKYDLLVAGFVKLFYDILLFANPLLLNLLVTFISDPNAHLWQGICYSLAIFLCSQIRSICVNYHYNVMFQMGAKVQSLLTMAIYKKSFKLSNGTRRDRTVGEIVNLMAIDVDQFQMIAPYIQQFWSSPFQIVLSLVILFKLLGIAALPGFLIMAVILPLSFISSFFTRTWLTTQLNLRDERAKLLREILNGIKVIKLYAWEIPMLKAVGSIRRLELRCMFKSGVIRSLVDMLNFTSPFLVAVGSFTTFILLDPAGGRSLTPQIAFVSLTLFNQIRSPMTMIGMLINLVVQTTVSNKRIREFLLEDELERNAIEQKKTPNVTSPLIRAINADFCWDNNGKNGKSKKEGHRQNGRRRTSSVWNQQKATERPTLTDIGMEIRRENLIAVVGKVGAGKSSLLAALLGEMKRTKGELKMLEGMELAIASVPQLPWIQNLSLRNNILFGQPFEEEWYERVLDACALRADLAMLPQGDATEIGEKGINLSGGQKARVSLARAVYQRNSELYLLDDPLSAVDSHVGKWIFEKVIGPGSLLDGKSRVFVTHGLHFLHHVDLILLVQDGRIVERGTFDELSSLLGGKFAQFVAESKKNGEKIGNGTNGQRTAVNYDIEPGVSNNDPDAEPLSGRVTTATPSNATGELTLPNGNTTLPKRLIQKERVETGRVKLMVYLQYFRVAGWSSSLLFLMLFVLNQCMQMSRNFWLSDWADHNQQDLNASITYNVSSYGLSERLIVYAAFGTAEALFFLLGLWMLLFAGLNASRNLHSPLLRRVIRAPMAFFDTTPIGRLLNRFGRDIEVADSTLPMNIRYFVQCISMVMATLVTICISTWLFVVLIVPLFLCYLYILLLYVPISRQLKRMESNRRSPIYSHFSESLQGAPTIRAFHRQENFCAKLEHRVDRLMRIRSLSLVANRWLGIRLEFVGNCVTLFAALFAVLSHHWNLMTSAGLVGLSVSNALNITEVMNFASRQISELETNIVSIERLKEYSEVETEAPWRIDGKRPPRGWPQKGQIVFDHYSTRYRPGLELVLWNVITTVRPSEKVGIVGRTGAGKSSLTLALFRLVEPAAGSIVIDGVNINEIGLHDLRSNLTIIPQEPVLFSGTFRFNLDPFNTHSDDQLWQVLEHSHLRDFVAQLPGGLEYQISEGGENISIGQRQLLCLARALLRFSRILVLDEATAAVDLTTDALIQETIRREFRHCTVITIAHRIATILDYDRVAVLHNGQIQEFDSPHNLLADQNSMFSSMVADSRVGSHL</sequence>
<keyword evidence="9 11" id="KW-0472">Membrane</keyword>
<evidence type="ECO:0000256" key="2">
    <source>
        <dbReference type="ARBA" id="ARBA00009726"/>
    </source>
</evidence>
<feature type="transmembrane region" description="Helical" evidence="11">
    <location>
        <begin position="126"/>
        <end position="146"/>
    </location>
</feature>
<dbReference type="CDD" id="cd03250">
    <property type="entry name" value="ABCC_MRP_domain1"/>
    <property type="match status" value="1"/>
</dbReference>
<evidence type="ECO:0000256" key="7">
    <source>
        <dbReference type="ARBA" id="ARBA00022840"/>
    </source>
</evidence>
<keyword evidence="4 11" id="KW-0812">Transmembrane</keyword>
<comment type="caution">
    <text evidence="14">The sequence shown here is derived from an EMBL/GenBank/DDBJ whole genome shotgun (WGS) entry which is preliminary data.</text>
</comment>
<evidence type="ECO:0000256" key="5">
    <source>
        <dbReference type="ARBA" id="ARBA00022737"/>
    </source>
</evidence>
<dbReference type="PROSITE" id="PS50929">
    <property type="entry name" value="ABC_TM1F"/>
    <property type="match status" value="2"/>
</dbReference>